<protein>
    <submittedName>
        <fullName evidence="3">Relaxase/mobilization nuclease domain protein</fullName>
    </submittedName>
</protein>
<organism evidence="3 4">
    <name type="scientific">Olsenella profusa F0195</name>
    <dbReference type="NCBI Taxonomy" id="1125712"/>
    <lineage>
        <taxon>Bacteria</taxon>
        <taxon>Bacillati</taxon>
        <taxon>Actinomycetota</taxon>
        <taxon>Coriobacteriia</taxon>
        <taxon>Coriobacteriales</taxon>
        <taxon>Atopobiaceae</taxon>
        <taxon>Olsenella</taxon>
    </lineage>
</organism>
<feature type="region of interest" description="Disordered" evidence="1">
    <location>
        <begin position="352"/>
        <end position="408"/>
    </location>
</feature>
<accession>U2UUQ1</accession>
<evidence type="ECO:0000256" key="1">
    <source>
        <dbReference type="SAM" id="MobiDB-lite"/>
    </source>
</evidence>
<dbReference type="PATRIC" id="fig|1125712.3.peg.1934"/>
<feature type="region of interest" description="Disordered" evidence="1">
    <location>
        <begin position="149"/>
        <end position="172"/>
    </location>
</feature>
<proteinExistence type="predicted"/>
<evidence type="ECO:0000259" key="2">
    <source>
        <dbReference type="Pfam" id="PF03432"/>
    </source>
</evidence>
<comment type="caution">
    <text evidence="3">The sequence shown here is derived from an EMBL/GenBank/DDBJ whole genome shotgun (WGS) entry which is preliminary data.</text>
</comment>
<keyword evidence="4" id="KW-1185">Reference proteome</keyword>
<dbReference type="STRING" id="1125712.HMPREF1316_0510"/>
<feature type="domain" description="MobA/VirD2-like nuclease" evidence="2">
    <location>
        <begin position="32"/>
        <end position="139"/>
    </location>
</feature>
<dbReference type="Proteomes" id="UP000016638">
    <property type="component" value="Unassembled WGS sequence"/>
</dbReference>
<dbReference type="Pfam" id="PF03432">
    <property type="entry name" value="Relaxase"/>
    <property type="match status" value="1"/>
</dbReference>
<dbReference type="eggNOG" id="COG3843">
    <property type="taxonomic scope" value="Bacteria"/>
</dbReference>
<sequence length="408" mass="45326">MIRYLTKEGRELAHDLINLVEPCDDVWGKRPVWRQMDDTRANFGNDSGRGSLRCRTYEHFILSPDPLDVVSLDTLREIACGWARQNFGDYEVAIYYHDDNEAHIPHAHVIVNNTNLVTGRRLAPTLTRRANARMFDDLQARARRHGLRAFKEGRGQGPRGNRSRGSRSMATREIDSSGRYSWVEDIRRRVGCAVRMARSEDEFRMACAHMGVSAEMAQGRNHGDFVYSLDGHKAWRITGHRLGPSWTRFSVVRRIANARAGRVPVVPDPVREALVRAMAGLSRGGGTPPEVIGVTHDMGISARDVSDLLDLCAKEGVRSMGDLRDAAVRAPKGSRGRVSHLVEVARAMDILPEERPSGSEGDGTRVGHPVEGRGGHGMDHGHAVVDEDARQMAPEVMTGGNRARERGR</sequence>
<gene>
    <name evidence="3" type="ORF">HMPREF1316_0510</name>
</gene>
<dbReference type="EMBL" id="AWEZ01000062">
    <property type="protein sequence ID" value="ERL06842.1"/>
    <property type="molecule type" value="Genomic_DNA"/>
</dbReference>
<dbReference type="AlphaFoldDB" id="U2UUQ1"/>
<dbReference type="InterPro" id="IPR005094">
    <property type="entry name" value="Endonuclease_MobA/VirD2"/>
</dbReference>
<evidence type="ECO:0000313" key="3">
    <source>
        <dbReference type="EMBL" id="ERL06842.1"/>
    </source>
</evidence>
<evidence type="ECO:0000313" key="4">
    <source>
        <dbReference type="Proteomes" id="UP000016638"/>
    </source>
</evidence>
<feature type="compositionally biased region" description="Basic and acidic residues" evidence="1">
    <location>
        <begin position="352"/>
        <end position="390"/>
    </location>
</feature>
<reference evidence="3 4" key="1">
    <citation type="submission" date="2013-08" db="EMBL/GenBank/DDBJ databases">
        <authorList>
            <person name="Durkin A.S."/>
            <person name="Haft D.R."/>
            <person name="McCorrison J."/>
            <person name="Torralba M."/>
            <person name="Gillis M."/>
            <person name="Haft D.H."/>
            <person name="Methe B."/>
            <person name="Sutton G."/>
            <person name="Nelson K.E."/>
        </authorList>
    </citation>
    <scope>NUCLEOTIDE SEQUENCE [LARGE SCALE GENOMIC DNA]</scope>
    <source>
        <strain evidence="3 4">F0195</strain>
    </source>
</reference>
<name>U2UUQ1_9ACTN</name>